<evidence type="ECO:0000313" key="1">
    <source>
        <dbReference type="EMBL" id="KAI8029915.1"/>
    </source>
</evidence>
<organism evidence="1 2">
    <name type="scientific">Camellia lanceoleosa</name>
    <dbReference type="NCBI Taxonomy" id="1840588"/>
    <lineage>
        <taxon>Eukaryota</taxon>
        <taxon>Viridiplantae</taxon>
        <taxon>Streptophyta</taxon>
        <taxon>Embryophyta</taxon>
        <taxon>Tracheophyta</taxon>
        <taxon>Spermatophyta</taxon>
        <taxon>Magnoliopsida</taxon>
        <taxon>eudicotyledons</taxon>
        <taxon>Gunneridae</taxon>
        <taxon>Pentapetalae</taxon>
        <taxon>asterids</taxon>
        <taxon>Ericales</taxon>
        <taxon>Theaceae</taxon>
        <taxon>Camellia</taxon>
    </lineage>
</organism>
<comment type="caution">
    <text evidence="1">The sequence shown here is derived from an EMBL/GenBank/DDBJ whole genome shotgun (WGS) entry which is preliminary data.</text>
</comment>
<dbReference type="Proteomes" id="UP001060215">
    <property type="component" value="Chromosome 1"/>
</dbReference>
<keyword evidence="2" id="KW-1185">Reference proteome</keyword>
<protein>
    <submittedName>
        <fullName evidence="1">Uncharacterized protein</fullName>
    </submittedName>
</protein>
<sequence length="72" mass="8163">MADLIRRTPVVDLLLPPPADRCPWPISSAAGSYPFPLNLIFLQFLFIIHVFSLKFSSPICLIFSLLSQLFQE</sequence>
<reference evidence="1 2" key="1">
    <citation type="journal article" date="2022" name="Plant J.">
        <title>Chromosome-level genome of Camellia lanceoleosa provides a valuable resource for understanding genome evolution and self-incompatibility.</title>
        <authorList>
            <person name="Gong W."/>
            <person name="Xiao S."/>
            <person name="Wang L."/>
            <person name="Liao Z."/>
            <person name="Chang Y."/>
            <person name="Mo W."/>
            <person name="Hu G."/>
            <person name="Li W."/>
            <person name="Zhao G."/>
            <person name="Zhu H."/>
            <person name="Hu X."/>
            <person name="Ji K."/>
            <person name="Xiang X."/>
            <person name="Song Q."/>
            <person name="Yuan D."/>
            <person name="Jin S."/>
            <person name="Zhang L."/>
        </authorList>
    </citation>
    <scope>NUCLEOTIDE SEQUENCE [LARGE SCALE GENOMIC DNA]</scope>
    <source>
        <strain evidence="1">SQ_2022a</strain>
    </source>
</reference>
<evidence type="ECO:0000313" key="2">
    <source>
        <dbReference type="Proteomes" id="UP001060215"/>
    </source>
</evidence>
<proteinExistence type="predicted"/>
<gene>
    <name evidence="1" type="ORF">LOK49_LG01G02712</name>
</gene>
<accession>A0ACC0IWK8</accession>
<dbReference type="EMBL" id="CM045758">
    <property type="protein sequence ID" value="KAI8029915.1"/>
    <property type="molecule type" value="Genomic_DNA"/>
</dbReference>
<name>A0ACC0IWK8_9ERIC</name>